<name>A0A1L6MWH1_9BACT</name>
<feature type="transmembrane region" description="Helical" evidence="1">
    <location>
        <begin position="102"/>
        <end position="128"/>
    </location>
</feature>
<keyword evidence="1" id="KW-1133">Transmembrane helix</keyword>
<dbReference type="STRING" id="1882918.BCY86_03010"/>
<dbReference type="KEGG" id="pabo:BCY86_03010"/>
<evidence type="ECO:0000256" key="1">
    <source>
        <dbReference type="SAM" id="Phobius"/>
    </source>
</evidence>
<feature type="transmembrane region" description="Helical" evidence="1">
    <location>
        <begin position="354"/>
        <end position="372"/>
    </location>
</feature>
<reference evidence="2 3" key="1">
    <citation type="submission" date="2016-08" db="EMBL/GenBank/DDBJ databases">
        <title>Identification and validation of antigenic proteins from Pajaroellobacter abortibovis using de-novo genome sequence assembly and reverse vaccinology.</title>
        <authorList>
            <person name="Welly B.T."/>
            <person name="Miller M.R."/>
            <person name="Stott J.L."/>
            <person name="Blanchard M.T."/>
            <person name="Islas-Trejo A.D."/>
            <person name="O'Rourke S.M."/>
            <person name="Young A.E."/>
            <person name="Medrano J.F."/>
            <person name="Van Eenennaam A.L."/>
        </authorList>
    </citation>
    <scope>NUCLEOTIDE SEQUENCE [LARGE SCALE GENOMIC DNA]</scope>
    <source>
        <strain evidence="2 3">BTF92-0548A/99-0131</strain>
    </source>
</reference>
<dbReference type="EMBL" id="CP016908">
    <property type="protein sequence ID" value="APR99758.1"/>
    <property type="molecule type" value="Genomic_DNA"/>
</dbReference>
<dbReference type="AlphaFoldDB" id="A0A1L6MWH1"/>
<evidence type="ECO:0000313" key="2">
    <source>
        <dbReference type="EMBL" id="APR99758.1"/>
    </source>
</evidence>
<dbReference type="Proteomes" id="UP000185544">
    <property type="component" value="Chromosome"/>
</dbReference>
<dbReference type="PANTHER" id="PTHR47380:SF4">
    <property type="entry name" value="OS02G0533000 PROTEIN"/>
    <property type="match status" value="1"/>
</dbReference>
<keyword evidence="1" id="KW-0472">Membrane</keyword>
<accession>A0A1L6MWH1</accession>
<proteinExistence type="predicted"/>
<dbReference type="InterPro" id="IPR044200">
    <property type="entry name" value="At5g03900-like"/>
</dbReference>
<organism evidence="2 3">
    <name type="scientific">Pajaroellobacter abortibovis</name>
    <dbReference type="NCBI Taxonomy" id="1882918"/>
    <lineage>
        <taxon>Bacteria</taxon>
        <taxon>Pseudomonadati</taxon>
        <taxon>Myxococcota</taxon>
        <taxon>Polyangia</taxon>
        <taxon>Polyangiales</taxon>
        <taxon>Polyangiaceae</taxon>
    </lineage>
</organism>
<keyword evidence="3" id="KW-1185">Reference proteome</keyword>
<sequence>MPSSSTFVQAEKTGRLLERSIQSPREPLTVADAATQAGIPLRDAERGLQWLTNEYRGHLRVTEEGVLLYLFPYGFTKPWEKIDFLKSVFKGIAKFAMGALRFFVRAWLTMVLVAYALIFVSILLGLSMARSSQQSNSSDRDEFPASRFALILLRIMNEALFWTFHPFSPFRVEPRWGWDTTRMNTKRANVPFYEKVNRLFFGPSSPPEDPQATERSILAQVRAQKGRIGISDIMRVTGLSRAEADPILARLMLDYEGEVDVSSEGGIVYRFANLRKTTDNISQQAPPPIWAKPKKLPPLTGNSWEFNLLVGGLNAFNLWMSWFAIQADLTLDRLNAVFTAHPSFEPEAMGAPLVLGWIPFLFSLGLFFLPLARLCMRPFKARSIAHENGRRGILRAVLGHTKSKIPLSERELLSAWEQSAGIPADSSQLTRIVQDLGGDIEIKDNGQIYYRFEDLETETATLEQEHQAASDQEKQVGKVIFASDQ</sequence>
<keyword evidence="1" id="KW-0812">Transmembrane</keyword>
<feature type="transmembrane region" description="Helical" evidence="1">
    <location>
        <begin position="304"/>
        <end position="325"/>
    </location>
</feature>
<dbReference type="RefSeq" id="WP_075276406.1">
    <property type="nucleotide sequence ID" value="NZ_CP016908.1"/>
</dbReference>
<dbReference type="OrthoDB" id="5501559at2"/>
<gene>
    <name evidence="2" type="ORF">BCY86_03010</name>
</gene>
<dbReference type="PANTHER" id="PTHR47380">
    <property type="entry name" value="OS02G0533000 PROTEIN"/>
    <property type="match status" value="1"/>
</dbReference>
<evidence type="ECO:0000313" key="3">
    <source>
        <dbReference type="Proteomes" id="UP000185544"/>
    </source>
</evidence>
<protein>
    <submittedName>
        <fullName evidence="2">Uncharacterized protein</fullName>
    </submittedName>
</protein>